<feature type="chain" id="PRO_5041974546" description="SCP domain-containing protein" evidence="1">
    <location>
        <begin position="28"/>
        <end position="192"/>
    </location>
</feature>
<accession>A0AAD0JNG5</accession>
<evidence type="ECO:0000313" key="4">
    <source>
        <dbReference type="Proteomes" id="UP000244903"/>
    </source>
</evidence>
<dbReference type="EMBL" id="CP015453">
    <property type="protein sequence ID" value="AWH94518.1"/>
    <property type="molecule type" value="Genomic_DNA"/>
</dbReference>
<feature type="domain" description="SCP" evidence="2">
    <location>
        <begin position="86"/>
        <end position="190"/>
    </location>
</feature>
<reference evidence="3 4" key="1">
    <citation type="submission" date="2016-04" db="EMBL/GenBank/DDBJ databases">
        <title>Complete genome sequence of the haloalkaliphilic hydrocarbon-degrading bacterium Dietzia psychralcaliphila ILA-1T, isolated from a drain of a fish product-processing plant.</title>
        <authorList>
            <person name="Zhao J."/>
            <person name="Hu B."/>
            <person name="Geng S."/>
            <person name="Nie Y."/>
            <person name="Tang Y."/>
        </authorList>
    </citation>
    <scope>NUCLEOTIDE SEQUENCE [LARGE SCALE GENOMIC DNA]</scope>
    <source>
        <strain evidence="3 4">ILA-1</strain>
    </source>
</reference>
<sequence length="192" mass="19416">MRHPIRSAVVAGASALLLATGAGTASAQGSLELALPFPLDIPGLASLMSGAAAPGATAVAAQDAPLVVVPPEVARKAFEGSVVAGVNEARTAVGAERLVTDAILSVEASVRADQLAAGDPTTGDLPVPESAEARDRTVLQLPAEATPQNVLTAMLTDTGMRERMLDGEFATVGVGTATDEDGQIHVVLDFER</sequence>
<dbReference type="RefSeq" id="WP_107748042.1">
    <property type="nucleotide sequence ID" value="NZ_CP015453.1"/>
</dbReference>
<dbReference type="KEGG" id="dpc:A6048_02225"/>
<evidence type="ECO:0000259" key="2">
    <source>
        <dbReference type="Pfam" id="PF00188"/>
    </source>
</evidence>
<dbReference type="AlphaFoldDB" id="A0AAD0JNG5"/>
<evidence type="ECO:0000256" key="1">
    <source>
        <dbReference type="SAM" id="SignalP"/>
    </source>
</evidence>
<keyword evidence="1" id="KW-0732">Signal</keyword>
<keyword evidence="4" id="KW-1185">Reference proteome</keyword>
<dbReference type="InterPro" id="IPR035940">
    <property type="entry name" value="CAP_sf"/>
</dbReference>
<evidence type="ECO:0000313" key="3">
    <source>
        <dbReference type="EMBL" id="AWH94518.1"/>
    </source>
</evidence>
<dbReference type="Proteomes" id="UP000244903">
    <property type="component" value="Chromosome"/>
</dbReference>
<proteinExistence type="predicted"/>
<protein>
    <recommendedName>
        <fullName evidence="2">SCP domain-containing protein</fullName>
    </recommendedName>
</protein>
<dbReference type="SUPFAM" id="SSF55797">
    <property type="entry name" value="PR-1-like"/>
    <property type="match status" value="1"/>
</dbReference>
<feature type="signal peptide" evidence="1">
    <location>
        <begin position="1"/>
        <end position="27"/>
    </location>
</feature>
<organism evidence="3 4">
    <name type="scientific">Dietzia psychralcaliphila</name>
    <dbReference type="NCBI Taxonomy" id="139021"/>
    <lineage>
        <taxon>Bacteria</taxon>
        <taxon>Bacillati</taxon>
        <taxon>Actinomycetota</taxon>
        <taxon>Actinomycetes</taxon>
        <taxon>Mycobacteriales</taxon>
        <taxon>Dietziaceae</taxon>
        <taxon>Dietzia</taxon>
    </lineage>
</organism>
<gene>
    <name evidence="3" type="ORF">A6048_02225</name>
</gene>
<dbReference type="InterPro" id="IPR014044">
    <property type="entry name" value="CAP_dom"/>
</dbReference>
<name>A0AAD0JNG5_9ACTN</name>
<dbReference type="Pfam" id="PF00188">
    <property type="entry name" value="CAP"/>
    <property type="match status" value="1"/>
</dbReference>
<dbReference type="Gene3D" id="3.40.33.10">
    <property type="entry name" value="CAP"/>
    <property type="match status" value="1"/>
</dbReference>